<proteinExistence type="predicted"/>
<feature type="transmembrane region" description="Helical" evidence="1">
    <location>
        <begin position="103"/>
        <end position="126"/>
    </location>
</feature>
<keyword evidence="1" id="KW-1133">Transmembrane helix</keyword>
<feature type="transmembrane region" description="Helical" evidence="1">
    <location>
        <begin position="30"/>
        <end position="49"/>
    </location>
</feature>
<accession>A0A0L6JLH5</accession>
<dbReference type="OrthoDB" id="10020393at2"/>
<evidence type="ECO:0000313" key="3">
    <source>
        <dbReference type="Proteomes" id="UP000036923"/>
    </source>
</evidence>
<sequence>MSNEPNQDKIKDLRFYIPEAFRFYSIKNEYLTPILFVITLIVLFAFEYIPFPEALSYYKGVFIFIRLIIANICYLIYLSAYIKDLKGEKYSLKEMMIPGWEKFIGLFAASIINIVLFVASITIYFLLPAVLIYLTVIFCPCYISDKSSGLFESIIASKNVTIGYKMRLLSLIAKFLFPVTVLLLLTLMVAGSSSKVLIFPFVLSFAYSISMFMFQRIIALLYYGFELDLKEEDL</sequence>
<keyword evidence="1" id="KW-0472">Membrane</keyword>
<keyword evidence="1" id="KW-0812">Transmembrane</keyword>
<dbReference type="Proteomes" id="UP000036923">
    <property type="component" value="Unassembled WGS sequence"/>
</dbReference>
<gene>
    <name evidence="2" type="ORF">Bccel_1884</name>
</gene>
<dbReference type="EMBL" id="LGTC01000001">
    <property type="protein sequence ID" value="KNY26619.1"/>
    <property type="molecule type" value="Genomic_DNA"/>
</dbReference>
<organism evidence="2 3">
    <name type="scientific">Pseudobacteroides cellulosolvens ATCC 35603 = DSM 2933</name>
    <dbReference type="NCBI Taxonomy" id="398512"/>
    <lineage>
        <taxon>Bacteria</taxon>
        <taxon>Bacillati</taxon>
        <taxon>Bacillota</taxon>
        <taxon>Clostridia</taxon>
        <taxon>Eubacteriales</taxon>
        <taxon>Oscillospiraceae</taxon>
        <taxon>Pseudobacteroides</taxon>
    </lineage>
</organism>
<dbReference type="RefSeq" id="WP_036938072.1">
    <property type="nucleotide sequence ID" value="NZ_JQKC01000006.1"/>
</dbReference>
<evidence type="ECO:0000256" key="1">
    <source>
        <dbReference type="SAM" id="Phobius"/>
    </source>
</evidence>
<protein>
    <recommendedName>
        <fullName evidence="4">DUF4013 domain-containing protein</fullName>
    </recommendedName>
</protein>
<keyword evidence="3" id="KW-1185">Reference proteome</keyword>
<comment type="caution">
    <text evidence="2">The sequence shown here is derived from an EMBL/GenBank/DDBJ whole genome shotgun (WGS) entry which is preliminary data.</text>
</comment>
<feature type="transmembrane region" description="Helical" evidence="1">
    <location>
        <begin position="168"/>
        <end position="191"/>
    </location>
</feature>
<feature type="transmembrane region" description="Helical" evidence="1">
    <location>
        <begin position="61"/>
        <end position="82"/>
    </location>
</feature>
<evidence type="ECO:0008006" key="4">
    <source>
        <dbReference type="Google" id="ProtNLM"/>
    </source>
</evidence>
<evidence type="ECO:0000313" key="2">
    <source>
        <dbReference type="EMBL" id="KNY26619.1"/>
    </source>
</evidence>
<name>A0A0L6JLH5_9FIRM</name>
<feature type="transmembrane region" description="Helical" evidence="1">
    <location>
        <begin position="197"/>
        <end position="225"/>
    </location>
</feature>
<reference evidence="3" key="1">
    <citation type="submission" date="2015-07" db="EMBL/GenBank/DDBJ databases">
        <title>Near-Complete Genome Sequence of the Cellulolytic Bacterium Bacteroides (Pseudobacteroides) cellulosolvens ATCC 35603.</title>
        <authorList>
            <person name="Dassa B."/>
            <person name="Utturkar S.M."/>
            <person name="Klingeman D.M."/>
            <person name="Hurt R.A."/>
            <person name="Keller M."/>
            <person name="Xu J."/>
            <person name="Reddy Y.H.K."/>
            <person name="Borovok I."/>
            <person name="Grinberg I.R."/>
            <person name="Lamed R."/>
            <person name="Zhivin O."/>
            <person name="Bayer E.A."/>
            <person name="Brown S.D."/>
        </authorList>
    </citation>
    <scope>NUCLEOTIDE SEQUENCE [LARGE SCALE GENOMIC DNA]</scope>
    <source>
        <strain evidence="3">DSM 2933</strain>
    </source>
</reference>
<dbReference type="AlphaFoldDB" id="A0A0L6JLH5"/>